<gene>
    <name evidence="1" type="ORF">BpHYR1_039003</name>
</gene>
<dbReference type="Proteomes" id="UP000276133">
    <property type="component" value="Unassembled WGS sequence"/>
</dbReference>
<name>A0A3M7SGA1_BRAPC</name>
<sequence length="94" mass="11346">MRKCSKSLGYVFQTEGFCDGQDLILNKIYKIFNEIAHVNNVLNINMSRHLEYLYLELKIKIKFKNEFQILKFQIIERDIKIKFCMKYNKITDCI</sequence>
<reference evidence="1 2" key="1">
    <citation type="journal article" date="2018" name="Sci. Rep.">
        <title>Genomic signatures of local adaptation to the degree of environmental predictability in rotifers.</title>
        <authorList>
            <person name="Franch-Gras L."/>
            <person name="Hahn C."/>
            <person name="Garcia-Roger E.M."/>
            <person name="Carmona M.J."/>
            <person name="Serra M."/>
            <person name="Gomez A."/>
        </authorList>
    </citation>
    <scope>NUCLEOTIDE SEQUENCE [LARGE SCALE GENOMIC DNA]</scope>
    <source>
        <strain evidence="1">HYR1</strain>
    </source>
</reference>
<evidence type="ECO:0000313" key="1">
    <source>
        <dbReference type="EMBL" id="RNA34766.1"/>
    </source>
</evidence>
<proteinExistence type="predicted"/>
<protein>
    <submittedName>
        <fullName evidence="1">Uncharacterized protein</fullName>
    </submittedName>
</protein>
<dbReference type="AlphaFoldDB" id="A0A3M7SGA1"/>
<keyword evidence="2" id="KW-1185">Reference proteome</keyword>
<dbReference type="EMBL" id="REGN01001420">
    <property type="protein sequence ID" value="RNA34766.1"/>
    <property type="molecule type" value="Genomic_DNA"/>
</dbReference>
<accession>A0A3M7SGA1</accession>
<evidence type="ECO:0000313" key="2">
    <source>
        <dbReference type="Proteomes" id="UP000276133"/>
    </source>
</evidence>
<comment type="caution">
    <text evidence="1">The sequence shown here is derived from an EMBL/GenBank/DDBJ whole genome shotgun (WGS) entry which is preliminary data.</text>
</comment>
<organism evidence="1 2">
    <name type="scientific">Brachionus plicatilis</name>
    <name type="common">Marine rotifer</name>
    <name type="synonym">Brachionus muelleri</name>
    <dbReference type="NCBI Taxonomy" id="10195"/>
    <lineage>
        <taxon>Eukaryota</taxon>
        <taxon>Metazoa</taxon>
        <taxon>Spiralia</taxon>
        <taxon>Gnathifera</taxon>
        <taxon>Rotifera</taxon>
        <taxon>Eurotatoria</taxon>
        <taxon>Monogononta</taxon>
        <taxon>Pseudotrocha</taxon>
        <taxon>Ploima</taxon>
        <taxon>Brachionidae</taxon>
        <taxon>Brachionus</taxon>
    </lineage>
</organism>